<evidence type="ECO:0000313" key="6">
    <source>
        <dbReference type="Proteomes" id="UP001516023"/>
    </source>
</evidence>
<feature type="compositionally biased region" description="Polar residues" evidence="2">
    <location>
        <begin position="179"/>
        <end position="191"/>
    </location>
</feature>
<feature type="compositionally biased region" description="Low complexity" evidence="2">
    <location>
        <begin position="291"/>
        <end position="311"/>
    </location>
</feature>
<evidence type="ECO:0000259" key="4">
    <source>
        <dbReference type="PROSITE" id="PS50888"/>
    </source>
</evidence>
<dbReference type="CDD" id="cd00130">
    <property type="entry name" value="PAS"/>
    <property type="match status" value="1"/>
</dbReference>
<dbReference type="PROSITE" id="PS50112">
    <property type="entry name" value="PAS"/>
    <property type="match status" value="1"/>
</dbReference>
<feature type="region of interest" description="Disordered" evidence="2">
    <location>
        <begin position="761"/>
        <end position="780"/>
    </location>
</feature>
<dbReference type="Pfam" id="PF00010">
    <property type="entry name" value="HLH"/>
    <property type="match status" value="1"/>
</dbReference>
<feature type="compositionally biased region" description="Low complexity" evidence="2">
    <location>
        <begin position="339"/>
        <end position="355"/>
    </location>
</feature>
<dbReference type="CDD" id="cd11393">
    <property type="entry name" value="bHLH_AtbHLH_like"/>
    <property type="match status" value="1"/>
</dbReference>
<dbReference type="InterPro" id="IPR000014">
    <property type="entry name" value="PAS"/>
</dbReference>
<feature type="domain" description="PAS" evidence="3">
    <location>
        <begin position="467"/>
        <end position="537"/>
    </location>
</feature>
<accession>A0ABD3P1M5</accession>
<dbReference type="InterPro" id="IPR045239">
    <property type="entry name" value="bHLH95_bHLH"/>
</dbReference>
<feature type="compositionally biased region" description="Polar residues" evidence="2">
    <location>
        <begin position="108"/>
        <end position="133"/>
    </location>
</feature>
<gene>
    <name evidence="5" type="ORF">HJC23_001599</name>
</gene>
<feature type="region of interest" description="Disordered" evidence="2">
    <location>
        <begin position="1"/>
        <end position="45"/>
    </location>
</feature>
<dbReference type="PROSITE" id="PS50888">
    <property type="entry name" value="BHLH"/>
    <property type="match status" value="1"/>
</dbReference>
<dbReference type="Gene3D" id="4.10.280.10">
    <property type="entry name" value="Helix-loop-helix DNA-binding domain"/>
    <property type="match status" value="1"/>
</dbReference>
<dbReference type="SUPFAM" id="SSF47459">
    <property type="entry name" value="HLH, helix-loop-helix DNA-binding domain"/>
    <property type="match status" value="1"/>
</dbReference>
<dbReference type="InterPro" id="IPR036638">
    <property type="entry name" value="HLH_DNA-bd_sf"/>
</dbReference>
<feature type="region of interest" description="Disordered" evidence="2">
    <location>
        <begin position="716"/>
        <end position="739"/>
    </location>
</feature>
<feature type="compositionally biased region" description="Polar residues" evidence="2">
    <location>
        <begin position="319"/>
        <end position="336"/>
    </location>
</feature>
<dbReference type="SMART" id="SM00091">
    <property type="entry name" value="PAS"/>
    <property type="match status" value="1"/>
</dbReference>
<feature type="compositionally biased region" description="Basic and acidic residues" evidence="2">
    <location>
        <begin position="237"/>
        <end position="246"/>
    </location>
</feature>
<feature type="domain" description="BHLH" evidence="4">
    <location>
        <begin position="363"/>
        <end position="416"/>
    </location>
</feature>
<keyword evidence="6" id="KW-1185">Reference proteome</keyword>
<feature type="region of interest" description="Disordered" evidence="2">
    <location>
        <begin position="850"/>
        <end position="875"/>
    </location>
</feature>
<comment type="caution">
    <text evidence="5">The sequence shown here is derived from an EMBL/GenBank/DDBJ whole genome shotgun (WGS) entry which is preliminary data.</text>
</comment>
<proteinExistence type="predicted"/>
<sequence length="875" mass="93180">MNESNGASDGQDPHRSGNWDVSTNGNGAPAPMMMSHPSSLGHMDEDDISLPLSLIKGLRRKQHHGLEPSSMATAGAMDSSTSSNNTSDKDDSGGDEEGGSNTSSTSKPSNGLTATLSIGTFGQISSLSGSEQEGNGRGVGGVLRVGSGNNNASFSSSSEGENVTGDDELSERVVVRGKSVTSSQQHQQAQYKVSFAEGHFSQKSGSDGGDQGSSPKRKMNQEKSKSCPTFGTDEEDGTSKRQRMSDPRAFQNNSISFSDSNVSSGNERRNQHDQQHFNLSVKAVSDASSTIGSSGQPAGQASSSSSFIQQGTDALEQEFQPQNNQRMSSPLLNSKQDPSKLVAPKSPSSPSKNYPQNQDNSEERRLERNQREKERSNKIASQVDALRCLLQRGGLFIPKNTKSTVLSEASNYIQTLQDRQQMMSLEMENLKCQLVAAVAAREQQQQKLQQQQQQQQASQEQRGHDSAAQDYRLIFKNTMAGMCVASMGGALLDCNAAFESETGISQSNLSEMTIFNVIHANDLSRALDLISRMIDNGYVGQGAMKGNQTSIPPASPAQDQPEPLLLRSAFHNRPDLGLCIMLVRGSDSVARCFGITLVKNVSSISGVKNGDTALAAFNPSLPSIPSIPIDSSAQSADALKSPPESIAQPVRVPQQVNPITMSVDNTTAAFGNRMIINNAGVAPGVNLPQGPAVAALPSPQAPVLKASAMMSQRAPAIQAPSGSIPQAAAPSVNTPTNAGPLNSQQLMQLILLSQQQLQQQMQQGQQQQGPLPTASNSQQHPSVFPVVQQPQIQQQQHFQQYQQQLSQINQLPPQLQVNASSPAATAAVPAYWNSQNLAMFPLIQQILKPQGSNASSQGSNDGENEDNGPAYYASG</sequence>
<feature type="region of interest" description="Disordered" evidence="2">
    <location>
        <begin position="59"/>
        <end position="379"/>
    </location>
</feature>
<keyword evidence="1" id="KW-0175">Coiled coil</keyword>
<evidence type="ECO:0000256" key="1">
    <source>
        <dbReference type="SAM" id="Coils"/>
    </source>
</evidence>
<dbReference type="EMBL" id="JABMIG020000318">
    <property type="protein sequence ID" value="KAL3781396.1"/>
    <property type="molecule type" value="Genomic_DNA"/>
</dbReference>
<dbReference type="InterPro" id="IPR035965">
    <property type="entry name" value="PAS-like_dom_sf"/>
</dbReference>
<feature type="compositionally biased region" description="Low complexity" evidence="2">
    <location>
        <begin position="252"/>
        <end position="265"/>
    </location>
</feature>
<evidence type="ECO:0008006" key="7">
    <source>
        <dbReference type="Google" id="ProtNLM"/>
    </source>
</evidence>
<dbReference type="SUPFAM" id="SSF55785">
    <property type="entry name" value="PYP-like sensor domain (PAS domain)"/>
    <property type="match status" value="1"/>
</dbReference>
<protein>
    <recommendedName>
        <fullName evidence="7">BHLH domain-containing protein</fullName>
    </recommendedName>
</protein>
<feature type="compositionally biased region" description="Basic and acidic residues" evidence="2">
    <location>
        <begin position="361"/>
        <end position="377"/>
    </location>
</feature>
<name>A0ABD3P1M5_9STRA</name>
<evidence type="ECO:0000256" key="2">
    <source>
        <dbReference type="SAM" id="MobiDB-lite"/>
    </source>
</evidence>
<feature type="compositionally biased region" description="Basic and acidic residues" evidence="2">
    <location>
        <begin position="266"/>
        <end position="275"/>
    </location>
</feature>
<dbReference type="AlphaFoldDB" id="A0ABD3P1M5"/>
<dbReference type="InterPro" id="IPR011598">
    <property type="entry name" value="bHLH_dom"/>
</dbReference>
<feature type="compositionally biased region" description="Low complexity" evidence="2">
    <location>
        <begin position="144"/>
        <end position="162"/>
    </location>
</feature>
<reference evidence="5 6" key="1">
    <citation type="journal article" date="2020" name="G3 (Bethesda)">
        <title>Improved Reference Genome for Cyclotella cryptica CCMP332, a Model for Cell Wall Morphogenesis, Salinity Adaptation, and Lipid Production in Diatoms (Bacillariophyta).</title>
        <authorList>
            <person name="Roberts W.R."/>
            <person name="Downey K.M."/>
            <person name="Ruck E.C."/>
            <person name="Traller J.C."/>
            <person name="Alverson A.J."/>
        </authorList>
    </citation>
    <scope>NUCLEOTIDE SEQUENCE [LARGE SCALE GENOMIC DNA]</scope>
    <source>
        <strain evidence="5 6">CCMP332</strain>
    </source>
</reference>
<evidence type="ECO:0000313" key="5">
    <source>
        <dbReference type="EMBL" id="KAL3781396.1"/>
    </source>
</evidence>
<dbReference type="NCBIfam" id="TIGR00229">
    <property type="entry name" value="sensory_box"/>
    <property type="match status" value="1"/>
</dbReference>
<dbReference type="SMART" id="SM00353">
    <property type="entry name" value="HLH"/>
    <property type="match status" value="1"/>
</dbReference>
<feature type="compositionally biased region" description="Polar residues" evidence="2">
    <location>
        <begin position="850"/>
        <end position="861"/>
    </location>
</feature>
<dbReference type="Proteomes" id="UP001516023">
    <property type="component" value="Unassembled WGS sequence"/>
</dbReference>
<feature type="coiled-coil region" evidence="1">
    <location>
        <begin position="413"/>
        <end position="461"/>
    </location>
</feature>
<dbReference type="Gene3D" id="3.30.450.20">
    <property type="entry name" value="PAS domain"/>
    <property type="match status" value="1"/>
</dbReference>
<organism evidence="5 6">
    <name type="scientific">Cyclotella cryptica</name>
    <dbReference type="NCBI Taxonomy" id="29204"/>
    <lineage>
        <taxon>Eukaryota</taxon>
        <taxon>Sar</taxon>
        <taxon>Stramenopiles</taxon>
        <taxon>Ochrophyta</taxon>
        <taxon>Bacillariophyta</taxon>
        <taxon>Coscinodiscophyceae</taxon>
        <taxon>Thalassiosirophycidae</taxon>
        <taxon>Stephanodiscales</taxon>
        <taxon>Stephanodiscaceae</taxon>
        <taxon>Cyclotella</taxon>
    </lineage>
</organism>
<evidence type="ECO:0000259" key="3">
    <source>
        <dbReference type="PROSITE" id="PS50112"/>
    </source>
</evidence>